<organism evidence="1 2">
    <name type="scientific">Pristionchus mayeri</name>
    <dbReference type="NCBI Taxonomy" id="1317129"/>
    <lineage>
        <taxon>Eukaryota</taxon>
        <taxon>Metazoa</taxon>
        <taxon>Ecdysozoa</taxon>
        <taxon>Nematoda</taxon>
        <taxon>Chromadorea</taxon>
        <taxon>Rhabditida</taxon>
        <taxon>Rhabditina</taxon>
        <taxon>Diplogasteromorpha</taxon>
        <taxon>Diplogasteroidea</taxon>
        <taxon>Neodiplogasteridae</taxon>
        <taxon>Pristionchus</taxon>
    </lineage>
</organism>
<evidence type="ECO:0000313" key="2">
    <source>
        <dbReference type="Proteomes" id="UP001328107"/>
    </source>
</evidence>
<reference evidence="2" key="1">
    <citation type="submission" date="2022-10" db="EMBL/GenBank/DDBJ databases">
        <title>Genome assembly of Pristionchus species.</title>
        <authorList>
            <person name="Yoshida K."/>
            <person name="Sommer R.J."/>
        </authorList>
    </citation>
    <scope>NUCLEOTIDE SEQUENCE [LARGE SCALE GENOMIC DNA]</scope>
    <source>
        <strain evidence="2">RS5460</strain>
    </source>
</reference>
<protein>
    <submittedName>
        <fullName evidence="1">Uncharacterized protein</fullName>
    </submittedName>
</protein>
<proteinExistence type="predicted"/>
<dbReference type="EMBL" id="BTRK01000005">
    <property type="protein sequence ID" value="GMR52519.1"/>
    <property type="molecule type" value="Genomic_DNA"/>
</dbReference>
<accession>A0AAN5CXK2</accession>
<name>A0AAN5CXK2_9BILA</name>
<dbReference type="AlphaFoldDB" id="A0AAN5CXK2"/>
<evidence type="ECO:0000313" key="1">
    <source>
        <dbReference type="EMBL" id="GMR52519.1"/>
    </source>
</evidence>
<dbReference type="Proteomes" id="UP001328107">
    <property type="component" value="Unassembled WGS sequence"/>
</dbReference>
<sequence length="165" mass="18770">MFKYQCKVLDYLKKDIPQAAKGRDIVVFIESHGCQTENSPEFCGDEKNECLICDTPWITLKEVVEKVREFKVPTLIVHLACRNGEKGSDYTPVPLKEYLSMPNHYVLMAVRAGCTVKDVQPINPPTQTVLWALKQSSSLEEVYTRLKGSCCFSDFSHKGHYFSDV</sequence>
<keyword evidence="2" id="KW-1185">Reference proteome</keyword>
<gene>
    <name evidence="1" type="ORF">PMAYCL1PPCAC_22714</name>
</gene>
<comment type="caution">
    <text evidence="1">The sequence shown here is derived from an EMBL/GenBank/DDBJ whole genome shotgun (WGS) entry which is preliminary data.</text>
</comment>